<accession>X1ASF6</accession>
<organism evidence="1">
    <name type="scientific">marine sediment metagenome</name>
    <dbReference type="NCBI Taxonomy" id="412755"/>
    <lineage>
        <taxon>unclassified sequences</taxon>
        <taxon>metagenomes</taxon>
        <taxon>ecological metagenomes</taxon>
    </lineage>
</organism>
<reference evidence="1" key="1">
    <citation type="journal article" date="2014" name="Front. Microbiol.">
        <title>High frequency of phylogenetically diverse reductive dehalogenase-homologous genes in deep subseafloor sedimentary metagenomes.</title>
        <authorList>
            <person name="Kawai M."/>
            <person name="Futagami T."/>
            <person name="Toyoda A."/>
            <person name="Takaki Y."/>
            <person name="Nishi S."/>
            <person name="Hori S."/>
            <person name="Arai W."/>
            <person name="Tsubouchi T."/>
            <person name="Morono Y."/>
            <person name="Uchiyama I."/>
            <person name="Ito T."/>
            <person name="Fujiyama A."/>
            <person name="Inagaki F."/>
            <person name="Takami H."/>
        </authorList>
    </citation>
    <scope>NUCLEOTIDE SEQUENCE</scope>
    <source>
        <strain evidence="1">Expedition CK06-06</strain>
    </source>
</reference>
<protein>
    <recommendedName>
        <fullName evidence="2">Protein Mom</fullName>
    </recommendedName>
</protein>
<dbReference type="EMBL" id="BART01018460">
    <property type="protein sequence ID" value="GAG75218.1"/>
    <property type="molecule type" value="Genomic_DNA"/>
</dbReference>
<sequence length="217" mass="25483">MPPLWDAFMNDKNIKIDYVDHKAALFACRRWHYSKRIPVNKLCKIGIWEDDIFIGVIIFGVGASAHLHEQFNLERYEVCELVRVALNRHKIEVSYLVKKSLKMLKESNPVLKVCVSFADPSENHFGAIYQAGNWIYTGKSAQESEYFYNKKWRHATDVCKRLKPEDIKKLDRRKRQGKYRYVMPLNKKIRRRIIKSSKPYPGGKLLPAAGVFRLRLL</sequence>
<dbReference type="Pfam" id="PF25680">
    <property type="entry name" value="Mom"/>
    <property type="match status" value="1"/>
</dbReference>
<dbReference type="InterPro" id="IPR057895">
    <property type="entry name" value="Mom"/>
</dbReference>
<evidence type="ECO:0008006" key="2">
    <source>
        <dbReference type="Google" id="ProtNLM"/>
    </source>
</evidence>
<dbReference type="AlphaFoldDB" id="X1ASF6"/>
<gene>
    <name evidence="1" type="ORF">S01H4_34843</name>
</gene>
<comment type="caution">
    <text evidence="1">The sequence shown here is derived from an EMBL/GenBank/DDBJ whole genome shotgun (WGS) entry which is preliminary data.</text>
</comment>
<name>X1ASF6_9ZZZZ</name>
<evidence type="ECO:0000313" key="1">
    <source>
        <dbReference type="EMBL" id="GAG75218.1"/>
    </source>
</evidence>
<proteinExistence type="predicted"/>